<protein>
    <recommendedName>
        <fullName evidence="4">RxLR effector protein</fullName>
    </recommendedName>
</protein>
<dbReference type="AlphaFoldDB" id="A0ABD3FFD5"/>
<proteinExistence type="predicted"/>
<accession>A0ABD3FFD5</accession>
<name>A0ABD3FFD5_9STRA</name>
<dbReference type="EMBL" id="JBIMZQ010000026">
    <property type="protein sequence ID" value="KAL3663709.1"/>
    <property type="molecule type" value="Genomic_DNA"/>
</dbReference>
<dbReference type="Proteomes" id="UP001632037">
    <property type="component" value="Unassembled WGS sequence"/>
</dbReference>
<keyword evidence="1" id="KW-0732">Signal</keyword>
<feature type="chain" id="PRO_5044811193" description="RxLR effector protein" evidence="1">
    <location>
        <begin position="26"/>
        <end position="294"/>
    </location>
</feature>
<comment type="caution">
    <text evidence="2">The sequence shown here is derived from an EMBL/GenBank/DDBJ whole genome shotgun (WGS) entry which is preliminary data.</text>
</comment>
<organism evidence="2 3">
    <name type="scientific">Phytophthora oleae</name>
    <dbReference type="NCBI Taxonomy" id="2107226"/>
    <lineage>
        <taxon>Eukaryota</taxon>
        <taxon>Sar</taxon>
        <taxon>Stramenopiles</taxon>
        <taxon>Oomycota</taxon>
        <taxon>Peronosporomycetes</taxon>
        <taxon>Peronosporales</taxon>
        <taxon>Peronosporaceae</taxon>
        <taxon>Phytophthora</taxon>
    </lineage>
</organism>
<evidence type="ECO:0008006" key="4">
    <source>
        <dbReference type="Google" id="ProtNLM"/>
    </source>
</evidence>
<reference evidence="2 3" key="1">
    <citation type="submission" date="2024-09" db="EMBL/GenBank/DDBJ databases">
        <title>Genome sequencing and assembly of Phytophthora oleae, isolate VK10A, causative agent of rot of olive drupes.</title>
        <authorList>
            <person name="Conti Taguali S."/>
            <person name="Riolo M."/>
            <person name="La Spada F."/>
            <person name="Cacciola S.O."/>
            <person name="Dionisio G."/>
        </authorList>
    </citation>
    <scope>NUCLEOTIDE SEQUENCE [LARGE SCALE GENOMIC DNA]</scope>
    <source>
        <strain evidence="2 3">VK10A</strain>
    </source>
</reference>
<evidence type="ECO:0000256" key="1">
    <source>
        <dbReference type="SAM" id="SignalP"/>
    </source>
</evidence>
<keyword evidence="3" id="KW-1185">Reference proteome</keyword>
<gene>
    <name evidence="2" type="ORF">V7S43_011124</name>
</gene>
<evidence type="ECO:0000313" key="3">
    <source>
        <dbReference type="Proteomes" id="UP001632037"/>
    </source>
</evidence>
<feature type="signal peptide" evidence="1">
    <location>
        <begin position="1"/>
        <end position="25"/>
    </location>
</feature>
<sequence>MFTQCSYVKGVLLVAIIACISAVSATSVPKEAYISAASTSGRVLAANVPGLNQVVASKTKWTSKLIQSIKLRVGNQSPGDAFKILQLDKMGAPDLLSSPGFLKWVGFVRKAEQNAPEKSMFSVLATRYTDDALAAMFAAAKKTESTQPIAVKLEGIQLSNWENAGKSSNYVYKALKLHKTETLFESPVLSTWVTYVTRTQPNNADEVILAKLAGQYGDVALAKMIAAASKVDSTVALATELRAVQFQYWLTLGGTPKKVNKLIRMAANSDELTKKVARDYRRFYRKAMQTDLHD</sequence>
<evidence type="ECO:0000313" key="2">
    <source>
        <dbReference type="EMBL" id="KAL3663709.1"/>
    </source>
</evidence>